<dbReference type="SMART" id="SM00387">
    <property type="entry name" value="HATPase_c"/>
    <property type="match status" value="1"/>
</dbReference>
<dbReference type="GO" id="GO:0000155">
    <property type="term" value="F:phosphorelay sensor kinase activity"/>
    <property type="evidence" value="ECO:0007669"/>
    <property type="project" value="InterPro"/>
</dbReference>
<comment type="subcellular location">
    <subcellularLocation>
        <location evidence="2">Membrane</location>
    </subcellularLocation>
</comment>
<dbReference type="AlphaFoldDB" id="A0A9D2S8S4"/>
<evidence type="ECO:0000313" key="10">
    <source>
        <dbReference type="EMBL" id="HJB74161.1"/>
    </source>
</evidence>
<dbReference type="GO" id="GO:0005886">
    <property type="term" value="C:plasma membrane"/>
    <property type="evidence" value="ECO:0007669"/>
    <property type="project" value="TreeGrafter"/>
</dbReference>
<dbReference type="Pfam" id="PF00512">
    <property type="entry name" value="HisKA"/>
    <property type="match status" value="1"/>
</dbReference>
<dbReference type="CDD" id="cd00082">
    <property type="entry name" value="HisKA"/>
    <property type="match status" value="1"/>
</dbReference>
<keyword evidence="8" id="KW-0812">Transmembrane</keyword>
<dbReference type="PROSITE" id="PS50109">
    <property type="entry name" value="HIS_KIN"/>
    <property type="match status" value="1"/>
</dbReference>
<dbReference type="InterPro" id="IPR003594">
    <property type="entry name" value="HATPase_dom"/>
</dbReference>
<dbReference type="Proteomes" id="UP000823877">
    <property type="component" value="Unassembled WGS sequence"/>
</dbReference>
<name>A0A9D2S8S4_9FIRM</name>
<feature type="domain" description="Histidine kinase" evidence="9">
    <location>
        <begin position="160"/>
        <end position="359"/>
    </location>
</feature>
<comment type="caution">
    <text evidence="10">The sequence shown here is derived from an EMBL/GenBank/DDBJ whole genome shotgun (WGS) entry which is preliminary data.</text>
</comment>
<dbReference type="PANTHER" id="PTHR45453">
    <property type="entry name" value="PHOSPHATE REGULON SENSOR PROTEIN PHOR"/>
    <property type="match status" value="1"/>
</dbReference>
<dbReference type="Gene3D" id="3.30.565.10">
    <property type="entry name" value="Histidine kinase-like ATPase, C-terminal domain"/>
    <property type="match status" value="1"/>
</dbReference>
<dbReference type="SUPFAM" id="SSF55874">
    <property type="entry name" value="ATPase domain of HSP90 chaperone/DNA topoisomerase II/histidine kinase"/>
    <property type="match status" value="1"/>
</dbReference>
<dbReference type="PRINTS" id="PR00344">
    <property type="entry name" value="BCTRLSENSOR"/>
</dbReference>
<evidence type="ECO:0000256" key="6">
    <source>
        <dbReference type="ARBA" id="ARBA00022777"/>
    </source>
</evidence>
<gene>
    <name evidence="10" type="ORF">IAA37_00605</name>
</gene>
<dbReference type="Pfam" id="PF02518">
    <property type="entry name" value="HATPase_c"/>
    <property type="match status" value="1"/>
</dbReference>
<reference evidence="10" key="2">
    <citation type="submission" date="2021-04" db="EMBL/GenBank/DDBJ databases">
        <authorList>
            <person name="Gilroy R."/>
        </authorList>
    </citation>
    <scope>NUCLEOTIDE SEQUENCE</scope>
    <source>
        <strain evidence="10">CHK188-16595</strain>
    </source>
</reference>
<comment type="catalytic activity">
    <reaction evidence="1">
        <text>ATP + protein L-histidine = ADP + protein N-phospho-L-histidine.</text>
        <dbReference type="EC" id="2.7.13.3"/>
    </reaction>
</comment>
<dbReference type="InterPro" id="IPR050351">
    <property type="entry name" value="BphY/WalK/GraS-like"/>
</dbReference>
<organism evidence="10 11">
    <name type="scientific">Candidatus Eubacterium faecale</name>
    <dbReference type="NCBI Taxonomy" id="2838568"/>
    <lineage>
        <taxon>Bacteria</taxon>
        <taxon>Bacillati</taxon>
        <taxon>Bacillota</taxon>
        <taxon>Clostridia</taxon>
        <taxon>Eubacteriales</taxon>
        <taxon>Eubacteriaceae</taxon>
        <taxon>Eubacterium</taxon>
    </lineage>
</organism>
<dbReference type="InterPro" id="IPR036890">
    <property type="entry name" value="HATPase_C_sf"/>
</dbReference>
<dbReference type="PANTHER" id="PTHR45453:SF1">
    <property type="entry name" value="PHOSPHATE REGULON SENSOR PROTEIN PHOR"/>
    <property type="match status" value="1"/>
</dbReference>
<dbReference type="InterPro" id="IPR036097">
    <property type="entry name" value="HisK_dim/P_sf"/>
</dbReference>
<keyword evidence="4" id="KW-0597">Phosphoprotein</keyword>
<evidence type="ECO:0000256" key="7">
    <source>
        <dbReference type="ARBA" id="ARBA00023012"/>
    </source>
</evidence>
<sequence length="359" mass="40533">MICFILSFVYAKEQYGILSAITEQLVAEYPADEQHIVEIIKNSRHGDASNILMEYGFKTMDFITPYAGVSAASAVLFVVVFMILLIGINHLIKSSYKKRIHELTQYLEQINSGDDVAILLKKEDSFSLLQDEIYKTVTEMKTAKDNAVNERKEYADSLANIAHQIKTPITAISLTAQAEKNAGLKKQTDRLSRLVDSLLYISKIDSGVLNLKQDTVDVYTMLELSVETVEHIIHRKNITVKLPNHSEVNFNGDLDWSVEAFSNIIKNCAEHTPQNGTLEFEYQANPLYTEITVKDDGHGFDKMDIKNIFKRFYQGKDSSNGIGIGLSIAKSIIEMQNGFITAENDKKGGARFNIRFYRH</sequence>
<evidence type="ECO:0000256" key="4">
    <source>
        <dbReference type="ARBA" id="ARBA00022553"/>
    </source>
</evidence>
<dbReference type="EMBL" id="DWXN01000002">
    <property type="protein sequence ID" value="HJB74161.1"/>
    <property type="molecule type" value="Genomic_DNA"/>
</dbReference>
<dbReference type="SUPFAM" id="SSF47384">
    <property type="entry name" value="Homodimeric domain of signal transducing histidine kinase"/>
    <property type="match status" value="1"/>
</dbReference>
<keyword evidence="6 10" id="KW-0418">Kinase</keyword>
<evidence type="ECO:0000256" key="8">
    <source>
        <dbReference type="SAM" id="Phobius"/>
    </source>
</evidence>
<dbReference type="Gene3D" id="1.10.287.130">
    <property type="match status" value="1"/>
</dbReference>
<evidence type="ECO:0000256" key="2">
    <source>
        <dbReference type="ARBA" id="ARBA00004370"/>
    </source>
</evidence>
<dbReference type="InterPro" id="IPR004358">
    <property type="entry name" value="Sig_transdc_His_kin-like_C"/>
</dbReference>
<dbReference type="EC" id="2.7.13.3" evidence="3"/>
<keyword evidence="8" id="KW-1133">Transmembrane helix</keyword>
<evidence type="ECO:0000259" key="9">
    <source>
        <dbReference type="PROSITE" id="PS50109"/>
    </source>
</evidence>
<evidence type="ECO:0000313" key="11">
    <source>
        <dbReference type="Proteomes" id="UP000823877"/>
    </source>
</evidence>
<evidence type="ECO:0000256" key="1">
    <source>
        <dbReference type="ARBA" id="ARBA00000085"/>
    </source>
</evidence>
<feature type="transmembrane region" description="Helical" evidence="8">
    <location>
        <begin position="66"/>
        <end position="92"/>
    </location>
</feature>
<dbReference type="CDD" id="cd00075">
    <property type="entry name" value="HATPase"/>
    <property type="match status" value="1"/>
</dbReference>
<dbReference type="SMART" id="SM00388">
    <property type="entry name" value="HisKA"/>
    <property type="match status" value="1"/>
</dbReference>
<dbReference type="InterPro" id="IPR003661">
    <property type="entry name" value="HisK_dim/P_dom"/>
</dbReference>
<dbReference type="GO" id="GO:0016036">
    <property type="term" value="P:cellular response to phosphate starvation"/>
    <property type="evidence" value="ECO:0007669"/>
    <property type="project" value="TreeGrafter"/>
</dbReference>
<protein>
    <recommendedName>
        <fullName evidence="3">histidine kinase</fullName>
        <ecNumber evidence="3">2.7.13.3</ecNumber>
    </recommendedName>
</protein>
<reference evidence="10" key="1">
    <citation type="journal article" date="2021" name="PeerJ">
        <title>Extensive microbial diversity within the chicken gut microbiome revealed by metagenomics and culture.</title>
        <authorList>
            <person name="Gilroy R."/>
            <person name="Ravi A."/>
            <person name="Getino M."/>
            <person name="Pursley I."/>
            <person name="Horton D.L."/>
            <person name="Alikhan N.F."/>
            <person name="Baker D."/>
            <person name="Gharbi K."/>
            <person name="Hall N."/>
            <person name="Watson M."/>
            <person name="Adriaenssens E.M."/>
            <person name="Foster-Nyarko E."/>
            <person name="Jarju S."/>
            <person name="Secka A."/>
            <person name="Antonio M."/>
            <person name="Oren A."/>
            <person name="Chaudhuri R.R."/>
            <person name="La Ragione R."/>
            <person name="Hildebrand F."/>
            <person name="Pallen M.J."/>
        </authorList>
    </citation>
    <scope>NUCLEOTIDE SEQUENCE</scope>
    <source>
        <strain evidence="10">CHK188-16595</strain>
    </source>
</reference>
<evidence type="ECO:0000256" key="5">
    <source>
        <dbReference type="ARBA" id="ARBA00022679"/>
    </source>
</evidence>
<accession>A0A9D2S8S4</accession>
<keyword evidence="8" id="KW-0472">Membrane</keyword>
<proteinExistence type="predicted"/>
<keyword evidence="7" id="KW-0902">Two-component regulatory system</keyword>
<evidence type="ECO:0000256" key="3">
    <source>
        <dbReference type="ARBA" id="ARBA00012438"/>
    </source>
</evidence>
<dbReference type="InterPro" id="IPR005467">
    <property type="entry name" value="His_kinase_dom"/>
</dbReference>
<keyword evidence="5" id="KW-0808">Transferase</keyword>
<dbReference type="GO" id="GO:0004721">
    <property type="term" value="F:phosphoprotein phosphatase activity"/>
    <property type="evidence" value="ECO:0007669"/>
    <property type="project" value="TreeGrafter"/>
</dbReference>